<proteinExistence type="predicted"/>
<feature type="transmembrane region" description="Helical" evidence="1">
    <location>
        <begin position="25"/>
        <end position="43"/>
    </location>
</feature>
<reference evidence="2" key="1">
    <citation type="submission" date="2019-08" db="EMBL/GenBank/DDBJ databases">
        <title>Reference gene set and small RNA set construction with multiple tissues from Davidia involucrata Baill.</title>
        <authorList>
            <person name="Yang H."/>
            <person name="Zhou C."/>
            <person name="Li G."/>
            <person name="Wang J."/>
            <person name="Gao P."/>
            <person name="Wang M."/>
            <person name="Wang R."/>
            <person name="Zhao Y."/>
        </authorList>
    </citation>
    <scope>NUCLEOTIDE SEQUENCE</scope>
    <source>
        <tissue evidence="2">Mixed with DoveR01_LX</tissue>
    </source>
</reference>
<evidence type="ECO:0000313" key="2">
    <source>
        <dbReference type="EMBL" id="MPA78372.1"/>
    </source>
</evidence>
<dbReference type="AlphaFoldDB" id="A0A5B7CAZ9"/>
<name>A0A5B7CAZ9_DAVIN</name>
<sequence length="133" mass="15434">MGWFLRERRGPAWKQSWTDRTLESVSAPPMALVAFFSIVVLLWSLQTYSDYKSHMEETMINLRLLLFLLPVVLIIAAYSTIMIKRRFMIRAPPEYDLLNRGGSSPWGVALVVVLLLVMVSYQSSIHSQWFRLL</sequence>
<feature type="transmembrane region" description="Helical" evidence="1">
    <location>
        <begin position="103"/>
        <end position="121"/>
    </location>
</feature>
<dbReference type="PANTHER" id="PTHR33306:SF40">
    <property type="entry name" value="EXPRESSED PROTEIN"/>
    <property type="match status" value="1"/>
</dbReference>
<accession>A0A5B7CAZ9</accession>
<gene>
    <name evidence="2" type="ORF">Din_047813</name>
</gene>
<keyword evidence="1" id="KW-0812">Transmembrane</keyword>
<keyword evidence="1" id="KW-0472">Membrane</keyword>
<evidence type="ECO:0000256" key="1">
    <source>
        <dbReference type="SAM" id="Phobius"/>
    </source>
</evidence>
<dbReference type="PANTHER" id="PTHR33306">
    <property type="entry name" value="EXPRESSED PROTEIN-RELATED-RELATED"/>
    <property type="match status" value="1"/>
</dbReference>
<dbReference type="EMBL" id="GHES01047813">
    <property type="protein sequence ID" value="MPA78372.1"/>
    <property type="molecule type" value="Transcribed_RNA"/>
</dbReference>
<keyword evidence="1" id="KW-1133">Transmembrane helix</keyword>
<protein>
    <submittedName>
        <fullName evidence="2">Uncharacterized protein</fullName>
    </submittedName>
</protein>
<organism evidence="2">
    <name type="scientific">Davidia involucrata</name>
    <name type="common">Dove tree</name>
    <dbReference type="NCBI Taxonomy" id="16924"/>
    <lineage>
        <taxon>Eukaryota</taxon>
        <taxon>Viridiplantae</taxon>
        <taxon>Streptophyta</taxon>
        <taxon>Embryophyta</taxon>
        <taxon>Tracheophyta</taxon>
        <taxon>Spermatophyta</taxon>
        <taxon>Magnoliopsida</taxon>
        <taxon>eudicotyledons</taxon>
        <taxon>Gunneridae</taxon>
        <taxon>Pentapetalae</taxon>
        <taxon>asterids</taxon>
        <taxon>Cornales</taxon>
        <taxon>Nyssaceae</taxon>
        <taxon>Davidia</taxon>
    </lineage>
</organism>
<feature type="transmembrane region" description="Helical" evidence="1">
    <location>
        <begin position="64"/>
        <end position="83"/>
    </location>
</feature>